<dbReference type="AlphaFoldDB" id="A0A1E4SR69"/>
<dbReference type="RefSeq" id="XP_020067117.1">
    <property type="nucleotide sequence ID" value="XM_020209076.1"/>
</dbReference>
<dbReference type="Proteomes" id="UP000094285">
    <property type="component" value="Unassembled WGS sequence"/>
</dbReference>
<gene>
    <name evidence="1" type="ORF">CANTADRAFT_44250</name>
</gene>
<name>A0A1E4SR69_9ASCO</name>
<evidence type="ECO:0000313" key="1">
    <source>
        <dbReference type="EMBL" id="ODV81995.1"/>
    </source>
</evidence>
<protein>
    <submittedName>
        <fullName evidence="1">Uncharacterized protein</fullName>
    </submittedName>
</protein>
<sequence>MGLFAKWNALPVKARYYIGGSTFLFALIGDYVTSRVNDEVVARKEVMAKLNENEHDNTQN</sequence>
<proteinExistence type="predicted"/>
<evidence type="ECO:0000313" key="2">
    <source>
        <dbReference type="Proteomes" id="UP000094285"/>
    </source>
</evidence>
<accession>A0A1E4SR69</accession>
<organism evidence="1 2">
    <name type="scientific">Suhomyces tanzawaensis NRRL Y-17324</name>
    <dbReference type="NCBI Taxonomy" id="984487"/>
    <lineage>
        <taxon>Eukaryota</taxon>
        <taxon>Fungi</taxon>
        <taxon>Dikarya</taxon>
        <taxon>Ascomycota</taxon>
        <taxon>Saccharomycotina</taxon>
        <taxon>Pichiomycetes</taxon>
        <taxon>Debaryomycetaceae</taxon>
        <taxon>Suhomyces</taxon>
    </lineage>
</organism>
<dbReference type="OrthoDB" id="4017494at2759"/>
<dbReference type="GeneID" id="30983212"/>
<keyword evidence="2" id="KW-1185">Reference proteome</keyword>
<dbReference type="EMBL" id="KV453909">
    <property type="protein sequence ID" value="ODV81995.1"/>
    <property type="molecule type" value="Genomic_DNA"/>
</dbReference>
<reference evidence="2" key="1">
    <citation type="submission" date="2016-05" db="EMBL/GenBank/DDBJ databases">
        <title>Comparative genomics of biotechnologically important yeasts.</title>
        <authorList>
            <consortium name="DOE Joint Genome Institute"/>
            <person name="Riley R."/>
            <person name="Haridas S."/>
            <person name="Wolfe K.H."/>
            <person name="Lopes M.R."/>
            <person name="Hittinger C.T."/>
            <person name="Goker M."/>
            <person name="Salamov A."/>
            <person name="Wisecaver J."/>
            <person name="Long T.M."/>
            <person name="Aerts A.L."/>
            <person name="Barry K."/>
            <person name="Choi C."/>
            <person name="Clum A."/>
            <person name="Coughlan A.Y."/>
            <person name="Deshpande S."/>
            <person name="Douglass A.P."/>
            <person name="Hanson S.J."/>
            <person name="Klenk H.-P."/>
            <person name="Labutti K."/>
            <person name="Lapidus A."/>
            <person name="Lindquist E."/>
            <person name="Lipzen A."/>
            <person name="Meier-Kolthoff J.P."/>
            <person name="Ohm R.A."/>
            <person name="Otillar R.P."/>
            <person name="Pangilinan J."/>
            <person name="Peng Y."/>
            <person name="Rokas A."/>
            <person name="Rosa C.A."/>
            <person name="Scheuner C."/>
            <person name="Sibirny A.A."/>
            <person name="Slot J.C."/>
            <person name="Stielow J.B."/>
            <person name="Sun H."/>
            <person name="Kurtzman C.P."/>
            <person name="Blackwell M."/>
            <person name="Grigoriev I.V."/>
            <person name="Jeffries T.W."/>
        </authorList>
    </citation>
    <scope>NUCLEOTIDE SEQUENCE [LARGE SCALE GENOMIC DNA]</scope>
    <source>
        <strain evidence="2">NRRL Y-17324</strain>
    </source>
</reference>